<protein>
    <submittedName>
        <fullName evidence="2">Cupin domain-containing protein</fullName>
    </submittedName>
</protein>
<reference evidence="3" key="1">
    <citation type="submission" date="2023-07" db="EMBL/GenBank/DDBJ databases">
        <title>30 novel species of actinomycetes from the DSMZ collection.</title>
        <authorList>
            <person name="Nouioui I."/>
        </authorList>
    </citation>
    <scope>NUCLEOTIDE SEQUENCE [LARGE SCALE GENOMIC DNA]</scope>
    <source>
        <strain evidence="3">DSM 44399</strain>
    </source>
</reference>
<feature type="domain" description="Cupin type-2" evidence="1">
    <location>
        <begin position="50"/>
        <end position="105"/>
    </location>
</feature>
<dbReference type="InterPro" id="IPR013096">
    <property type="entry name" value="Cupin_2"/>
</dbReference>
<keyword evidence="3" id="KW-1185">Reference proteome</keyword>
<proteinExistence type="predicted"/>
<dbReference type="EMBL" id="JAVREH010000020">
    <property type="protein sequence ID" value="MDT0262612.1"/>
    <property type="molecule type" value="Genomic_DNA"/>
</dbReference>
<dbReference type="SUPFAM" id="SSF51182">
    <property type="entry name" value="RmlC-like cupins"/>
    <property type="match status" value="1"/>
</dbReference>
<dbReference type="PANTHER" id="PTHR40112:SF1">
    <property type="entry name" value="H2HPP ISOMERASE"/>
    <property type="match status" value="1"/>
</dbReference>
<dbReference type="InterPro" id="IPR011051">
    <property type="entry name" value="RmlC_Cupin_sf"/>
</dbReference>
<dbReference type="RefSeq" id="WP_311423762.1">
    <property type="nucleotide sequence ID" value="NZ_JAVREH010000020.1"/>
</dbReference>
<evidence type="ECO:0000313" key="3">
    <source>
        <dbReference type="Proteomes" id="UP001183176"/>
    </source>
</evidence>
<comment type="caution">
    <text evidence="2">The sequence shown here is derived from an EMBL/GenBank/DDBJ whole genome shotgun (WGS) entry which is preliminary data.</text>
</comment>
<organism evidence="2 3">
    <name type="scientific">Jatrophihabitans lederbergiae</name>
    <dbReference type="NCBI Taxonomy" id="3075547"/>
    <lineage>
        <taxon>Bacteria</taxon>
        <taxon>Bacillati</taxon>
        <taxon>Actinomycetota</taxon>
        <taxon>Actinomycetes</taxon>
        <taxon>Jatrophihabitantales</taxon>
        <taxon>Jatrophihabitantaceae</taxon>
        <taxon>Jatrophihabitans</taxon>
    </lineage>
</organism>
<dbReference type="InterPro" id="IPR052535">
    <property type="entry name" value="Bacilysin_H2HPP_isomerase"/>
</dbReference>
<dbReference type="PANTHER" id="PTHR40112">
    <property type="entry name" value="H2HPP ISOMERASE"/>
    <property type="match status" value="1"/>
</dbReference>
<dbReference type="Pfam" id="PF07883">
    <property type="entry name" value="Cupin_2"/>
    <property type="match status" value="1"/>
</dbReference>
<dbReference type="InterPro" id="IPR014710">
    <property type="entry name" value="RmlC-like_jellyroll"/>
</dbReference>
<evidence type="ECO:0000259" key="1">
    <source>
        <dbReference type="Pfam" id="PF07883"/>
    </source>
</evidence>
<name>A0ABU2JCE1_9ACTN</name>
<evidence type="ECO:0000313" key="2">
    <source>
        <dbReference type="EMBL" id="MDT0262612.1"/>
    </source>
</evidence>
<dbReference type="Gene3D" id="2.60.120.10">
    <property type="entry name" value="Jelly Rolls"/>
    <property type="match status" value="1"/>
</dbReference>
<sequence length="136" mass="14758">MSDEQHFNLDGAGTPTAPGIFVDLDTVADVEFVPGLRFQPTLGQNSLANYVTFQPHTEAPMHVHVEEQVVVVVDGEFDFTIDGETRTMRRGDLAVIPPWVPHGAKTGDQGCTEVDVFSPPRTTLLAHVHPEPTGDA</sequence>
<gene>
    <name evidence="2" type="ORF">RM423_14550</name>
</gene>
<accession>A0ABU2JCE1</accession>
<dbReference type="Proteomes" id="UP001183176">
    <property type="component" value="Unassembled WGS sequence"/>
</dbReference>